<feature type="coiled-coil region" evidence="4">
    <location>
        <begin position="41"/>
        <end position="82"/>
    </location>
</feature>
<evidence type="ECO:0000313" key="8">
    <source>
        <dbReference type="EMBL" id="EEF63149.1"/>
    </source>
</evidence>
<evidence type="ECO:0000256" key="3">
    <source>
        <dbReference type="ARBA" id="ARBA00023012"/>
    </source>
</evidence>
<feature type="domain" description="Histidine kinase" evidence="5">
    <location>
        <begin position="608"/>
        <end position="696"/>
    </location>
</feature>
<keyword evidence="1" id="KW-0808">Transferase</keyword>
<keyword evidence="4" id="KW-0175">Coiled coil</keyword>
<dbReference type="GO" id="GO:0000155">
    <property type="term" value="F:phosphorelay sensor kinase activity"/>
    <property type="evidence" value="ECO:0007669"/>
    <property type="project" value="InterPro"/>
</dbReference>
<dbReference type="Proteomes" id="UP000003688">
    <property type="component" value="Unassembled WGS sequence"/>
</dbReference>
<dbReference type="EMBL" id="ABOX02000002">
    <property type="protein sequence ID" value="EEF63149.1"/>
    <property type="molecule type" value="Genomic_DNA"/>
</dbReference>
<dbReference type="NCBIfam" id="TIGR00229">
    <property type="entry name" value="sensory_box"/>
    <property type="match status" value="1"/>
</dbReference>
<dbReference type="GO" id="GO:0016020">
    <property type="term" value="C:membrane"/>
    <property type="evidence" value="ECO:0007669"/>
    <property type="project" value="InterPro"/>
</dbReference>
<dbReference type="Pfam" id="PF13185">
    <property type="entry name" value="GAF_2"/>
    <property type="match status" value="1"/>
</dbReference>
<name>B9XAW4_PEDPL</name>
<dbReference type="SUPFAM" id="SSF55874">
    <property type="entry name" value="ATPase domain of HSP90 chaperone/DNA topoisomerase II/histidine kinase"/>
    <property type="match status" value="1"/>
</dbReference>
<dbReference type="CDD" id="cd00130">
    <property type="entry name" value="PAS"/>
    <property type="match status" value="1"/>
</dbReference>
<keyword evidence="3" id="KW-0902">Two-component regulatory system</keyword>
<dbReference type="AlphaFoldDB" id="B9XAW4"/>
<dbReference type="CDD" id="cd16917">
    <property type="entry name" value="HATPase_UhpB-NarQ-NarX-like"/>
    <property type="match status" value="1"/>
</dbReference>
<dbReference type="InterPro" id="IPR005467">
    <property type="entry name" value="His_kinase_dom"/>
</dbReference>
<dbReference type="SMART" id="SM00387">
    <property type="entry name" value="HATPase_c"/>
    <property type="match status" value="1"/>
</dbReference>
<dbReference type="InterPro" id="IPR011712">
    <property type="entry name" value="Sig_transdc_His_kin_sub3_dim/P"/>
</dbReference>
<dbReference type="Gene3D" id="3.30.565.10">
    <property type="entry name" value="Histidine kinase-like ATPase, C-terminal domain"/>
    <property type="match status" value="1"/>
</dbReference>
<feature type="domain" description="PAC" evidence="7">
    <location>
        <begin position="442"/>
        <end position="493"/>
    </location>
</feature>
<dbReference type="InterPro" id="IPR013656">
    <property type="entry name" value="PAS_4"/>
</dbReference>
<dbReference type="PROSITE" id="PS50113">
    <property type="entry name" value="PAC"/>
    <property type="match status" value="1"/>
</dbReference>
<dbReference type="OrthoDB" id="179764at2"/>
<protein>
    <submittedName>
        <fullName evidence="8">Multi-sensor signal transduction histidine kinase</fullName>
    </submittedName>
</protein>
<dbReference type="InterPro" id="IPR029016">
    <property type="entry name" value="GAF-like_dom_sf"/>
</dbReference>
<dbReference type="InterPro" id="IPR003018">
    <property type="entry name" value="GAF"/>
</dbReference>
<dbReference type="InterPro" id="IPR000014">
    <property type="entry name" value="PAS"/>
</dbReference>
<organism evidence="8 9">
    <name type="scientific">Pedosphaera parvula (strain Ellin514)</name>
    <dbReference type="NCBI Taxonomy" id="320771"/>
    <lineage>
        <taxon>Bacteria</taxon>
        <taxon>Pseudomonadati</taxon>
        <taxon>Verrucomicrobiota</taxon>
        <taxon>Pedosphaerae</taxon>
        <taxon>Pedosphaerales</taxon>
        <taxon>Pedosphaeraceae</taxon>
        <taxon>Pedosphaera</taxon>
    </lineage>
</organism>
<feature type="domain" description="PAS" evidence="6">
    <location>
        <begin position="372"/>
        <end position="416"/>
    </location>
</feature>
<dbReference type="PROSITE" id="PS50112">
    <property type="entry name" value="PAS"/>
    <property type="match status" value="1"/>
</dbReference>
<evidence type="ECO:0000256" key="2">
    <source>
        <dbReference type="ARBA" id="ARBA00022777"/>
    </source>
</evidence>
<evidence type="ECO:0000256" key="1">
    <source>
        <dbReference type="ARBA" id="ARBA00022679"/>
    </source>
</evidence>
<dbReference type="PROSITE" id="PS50109">
    <property type="entry name" value="HIS_KIN"/>
    <property type="match status" value="1"/>
</dbReference>
<keyword evidence="9" id="KW-1185">Reference proteome</keyword>
<dbReference type="SMART" id="SM00091">
    <property type="entry name" value="PAS"/>
    <property type="match status" value="2"/>
</dbReference>
<dbReference type="SUPFAM" id="SSF55781">
    <property type="entry name" value="GAF domain-like"/>
    <property type="match status" value="1"/>
</dbReference>
<dbReference type="PANTHER" id="PTHR24421">
    <property type="entry name" value="NITRATE/NITRITE SENSOR PROTEIN NARX-RELATED"/>
    <property type="match status" value="1"/>
</dbReference>
<reference evidence="8 9" key="1">
    <citation type="journal article" date="2011" name="J. Bacteriol.">
        <title>Genome sequence of 'Pedosphaera parvula' Ellin514, an aerobic Verrucomicrobial isolate from pasture soil.</title>
        <authorList>
            <person name="Kant R."/>
            <person name="van Passel M.W."/>
            <person name="Sangwan P."/>
            <person name="Palva A."/>
            <person name="Lucas S."/>
            <person name="Copeland A."/>
            <person name="Lapidus A."/>
            <person name="Glavina Del Rio T."/>
            <person name="Dalin E."/>
            <person name="Tice H."/>
            <person name="Bruce D."/>
            <person name="Goodwin L."/>
            <person name="Pitluck S."/>
            <person name="Chertkov O."/>
            <person name="Larimer F.W."/>
            <person name="Land M.L."/>
            <person name="Hauser L."/>
            <person name="Brettin T.S."/>
            <person name="Detter J.C."/>
            <person name="Han S."/>
            <person name="de Vos W.M."/>
            <person name="Janssen P.H."/>
            <person name="Smidt H."/>
        </authorList>
    </citation>
    <scope>NUCLEOTIDE SEQUENCE [LARGE SCALE GENOMIC DNA]</scope>
    <source>
        <strain evidence="8 9">Ellin514</strain>
    </source>
</reference>
<keyword evidence="2 8" id="KW-0418">Kinase</keyword>
<evidence type="ECO:0000256" key="4">
    <source>
        <dbReference type="SAM" id="Coils"/>
    </source>
</evidence>
<accession>B9XAW4</accession>
<dbReference type="Pfam" id="PF13426">
    <property type="entry name" value="PAS_9"/>
    <property type="match status" value="1"/>
</dbReference>
<comment type="caution">
    <text evidence="8">The sequence shown here is derived from an EMBL/GenBank/DDBJ whole genome shotgun (WGS) entry which is preliminary data.</text>
</comment>
<sequence length="703" mass="79312">MSQPSKLDKNFLPVTREAQRTPAPINYAEGKLNEESWEAICRDLRNRLAEQESTLARIRAQLREETQARKQTEIALHESEERFMLFMNHSPLMTFIKDDRGNYVYGNKRWQSVFGRELSATRVCTDFDLYSRKNAGRICKEDREILATGKNSEIIRSRPAGKNQLNSWLTVKFPYFDPRGRPFIGGVALDITDRKRGAAELKSHATQQATIAKFGQQALSGASPQCLMDEAAALVSTILRADFCAVSELQSERKKLCVRSIKPTQRGEIQSTFSTDAGSQMIYLLRKRRPIFIEDLAAERRFQPSPFLLQHKLVSGMEVIISRSKDAWGVLSVFTRKKRIFSKGEMHFVQAMANTLAAAMERKDAEWALRQSEATLKDFFDNAPVGLHLLGPDGSILRTNKAELLMLGYSADEYVGHHVSHFHVDKQVINEVLDKLPTNRIQNYEARVRCKDGSIKNVVIDLNVLWDEGRFIHARCFSRDITGQRQRERQILEISEREQQRIGQDLHDELCQYLAAIKFKCGLLQRRLARSKLAQAREAGLIETMLNRSIDQAHSLARGLSPVQVEAGGLVSALKELAAHQSNIYDCDCYCRMGKISAVKDATIAIHIYRIAQEATINAIKHGKAGRVAIRLMERNAQLILSVEDDGIGFVPDNNRKTGMGLHLMNYRARTIGATIAIKPGREGGTILTCTLPHPPSTKRSAK</sequence>
<dbReference type="InterPro" id="IPR036890">
    <property type="entry name" value="HATPase_C_sf"/>
</dbReference>
<evidence type="ECO:0000259" key="6">
    <source>
        <dbReference type="PROSITE" id="PS50112"/>
    </source>
</evidence>
<dbReference type="InterPro" id="IPR035965">
    <property type="entry name" value="PAS-like_dom_sf"/>
</dbReference>
<dbReference type="Gene3D" id="1.20.5.1930">
    <property type="match status" value="1"/>
</dbReference>
<dbReference type="PANTHER" id="PTHR24421:SF58">
    <property type="entry name" value="SIGNAL TRANSDUCTION HISTIDINE-PROTEIN KINASE_PHOSPHATASE UHPB"/>
    <property type="match status" value="1"/>
</dbReference>
<dbReference type="SMART" id="SM00065">
    <property type="entry name" value="GAF"/>
    <property type="match status" value="1"/>
</dbReference>
<dbReference type="SUPFAM" id="SSF55785">
    <property type="entry name" value="PYP-like sensor domain (PAS domain)"/>
    <property type="match status" value="2"/>
</dbReference>
<dbReference type="InterPro" id="IPR003594">
    <property type="entry name" value="HATPase_dom"/>
</dbReference>
<evidence type="ECO:0000259" key="7">
    <source>
        <dbReference type="PROSITE" id="PS50113"/>
    </source>
</evidence>
<dbReference type="Gene3D" id="3.30.450.20">
    <property type="entry name" value="PAS domain"/>
    <property type="match status" value="2"/>
</dbReference>
<dbReference type="Gene3D" id="3.30.450.40">
    <property type="match status" value="1"/>
</dbReference>
<dbReference type="Pfam" id="PF07730">
    <property type="entry name" value="HisKA_3"/>
    <property type="match status" value="1"/>
</dbReference>
<evidence type="ECO:0000313" key="9">
    <source>
        <dbReference type="Proteomes" id="UP000003688"/>
    </source>
</evidence>
<dbReference type="InterPro" id="IPR050482">
    <property type="entry name" value="Sensor_HK_TwoCompSys"/>
</dbReference>
<dbReference type="Pfam" id="PF02518">
    <property type="entry name" value="HATPase_c"/>
    <property type="match status" value="1"/>
</dbReference>
<dbReference type="STRING" id="320771.Cflav_PD5784"/>
<dbReference type="InterPro" id="IPR000700">
    <property type="entry name" value="PAS-assoc_C"/>
</dbReference>
<dbReference type="Pfam" id="PF08448">
    <property type="entry name" value="PAS_4"/>
    <property type="match status" value="1"/>
</dbReference>
<dbReference type="RefSeq" id="WP_007412962.1">
    <property type="nucleotide sequence ID" value="NZ_ABOX02000002.1"/>
</dbReference>
<dbReference type="GO" id="GO:0046983">
    <property type="term" value="F:protein dimerization activity"/>
    <property type="evidence" value="ECO:0007669"/>
    <property type="project" value="InterPro"/>
</dbReference>
<evidence type="ECO:0000259" key="5">
    <source>
        <dbReference type="PROSITE" id="PS50109"/>
    </source>
</evidence>
<proteinExistence type="predicted"/>
<gene>
    <name evidence="8" type="ORF">Cflav_PD5784</name>
</gene>